<dbReference type="PRINTS" id="PR00412">
    <property type="entry name" value="EPOXHYDRLASE"/>
</dbReference>
<evidence type="ECO:0000256" key="3">
    <source>
        <dbReference type="ARBA" id="ARBA00022801"/>
    </source>
</evidence>
<dbReference type="Proteomes" id="UP001479436">
    <property type="component" value="Unassembled WGS sequence"/>
</dbReference>
<comment type="caution">
    <text evidence="5">The sequence shown here is derived from an EMBL/GenBank/DDBJ whole genome shotgun (WGS) entry which is preliminary data.</text>
</comment>
<organism evidence="5 6">
    <name type="scientific">Basidiobolus ranarum</name>
    <dbReference type="NCBI Taxonomy" id="34480"/>
    <lineage>
        <taxon>Eukaryota</taxon>
        <taxon>Fungi</taxon>
        <taxon>Fungi incertae sedis</taxon>
        <taxon>Zoopagomycota</taxon>
        <taxon>Entomophthoromycotina</taxon>
        <taxon>Basidiobolomycetes</taxon>
        <taxon>Basidiobolales</taxon>
        <taxon>Basidiobolaceae</taxon>
        <taxon>Basidiobolus</taxon>
    </lineage>
</organism>
<evidence type="ECO:0000313" key="5">
    <source>
        <dbReference type="EMBL" id="KAK9720252.1"/>
    </source>
</evidence>
<dbReference type="PANTHER" id="PTHR21661">
    <property type="entry name" value="EPOXIDE HYDROLASE 1-RELATED"/>
    <property type="match status" value="1"/>
</dbReference>
<evidence type="ECO:0000259" key="4">
    <source>
        <dbReference type="Pfam" id="PF06441"/>
    </source>
</evidence>
<comment type="similarity">
    <text evidence="1">Belongs to the peptidase S33 family.</text>
</comment>
<proteinExistence type="inferred from homology"/>
<evidence type="ECO:0000256" key="2">
    <source>
        <dbReference type="ARBA" id="ARBA00022797"/>
    </source>
</evidence>
<reference evidence="5 6" key="1">
    <citation type="submission" date="2023-04" db="EMBL/GenBank/DDBJ databases">
        <title>Genome of Basidiobolus ranarum AG-B5.</title>
        <authorList>
            <person name="Stajich J.E."/>
            <person name="Carter-House D."/>
            <person name="Gryganskyi A."/>
        </authorList>
    </citation>
    <scope>NUCLEOTIDE SEQUENCE [LARGE SCALE GENOMIC DNA]</scope>
    <source>
        <strain evidence="5 6">AG-B5</strain>
    </source>
</reference>
<dbReference type="InterPro" id="IPR010497">
    <property type="entry name" value="Epoxide_hydro_N"/>
</dbReference>
<accession>A0ABR2W4V5</accession>
<dbReference type="InterPro" id="IPR000639">
    <property type="entry name" value="Epox_hydrolase-like"/>
</dbReference>
<name>A0ABR2W4V5_9FUNG</name>
<dbReference type="PANTHER" id="PTHR21661:SF35">
    <property type="entry name" value="EPOXIDE HYDROLASE"/>
    <property type="match status" value="1"/>
</dbReference>
<keyword evidence="6" id="KW-1185">Reference proteome</keyword>
<evidence type="ECO:0000256" key="1">
    <source>
        <dbReference type="ARBA" id="ARBA00010088"/>
    </source>
</evidence>
<gene>
    <name evidence="5" type="ORF">K7432_004270</name>
</gene>
<dbReference type="SUPFAM" id="SSF53474">
    <property type="entry name" value="alpha/beta-Hydrolases"/>
    <property type="match status" value="1"/>
</dbReference>
<dbReference type="InterPro" id="IPR016292">
    <property type="entry name" value="Epoxide_hydrolase"/>
</dbReference>
<evidence type="ECO:0000313" key="6">
    <source>
        <dbReference type="Proteomes" id="UP001479436"/>
    </source>
</evidence>
<feature type="domain" description="Epoxide hydrolase N-terminal" evidence="4">
    <location>
        <begin position="4"/>
        <end position="118"/>
    </location>
</feature>
<dbReference type="PIRSF" id="PIRSF001112">
    <property type="entry name" value="Epoxide_hydrolase"/>
    <property type="match status" value="1"/>
</dbReference>
<dbReference type="Pfam" id="PF06441">
    <property type="entry name" value="EHN"/>
    <property type="match status" value="1"/>
</dbReference>
<keyword evidence="2" id="KW-0058">Aromatic hydrocarbons catabolism</keyword>
<dbReference type="InterPro" id="IPR029058">
    <property type="entry name" value="AB_hydrolase_fold"/>
</dbReference>
<dbReference type="Gene3D" id="3.40.50.1820">
    <property type="entry name" value="alpha/beta hydrolase"/>
    <property type="match status" value="1"/>
</dbReference>
<dbReference type="EMBL" id="JASJQH010007020">
    <property type="protein sequence ID" value="KAK9720252.1"/>
    <property type="molecule type" value="Genomic_DNA"/>
</dbReference>
<protein>
    <recommendedName>
        <fullName evidence="4">Epoxide hydrolase N-terminal domain-containing protein</fullName>
    </recommendedName>
</protein>
<sequence>MAVPFKIPYSVVQVDELRERLAHTRYPDELEGVGWTYGTPKVTLKSLVDYWEKDFDWSLQVDRLNELNHFKMECNGINVHFAHEKSTMESERIADGSTQEARIPLLLLHGWPGSFIEFGKVIGRLREHFDLVIPSLPGYGYSSAPTKPGFGIDEMAKTFHELMCNLGYTKYAAHGGDWGSIIARRIAGDFPNSCKAIHINMAPVFPPTLWTPLKFARMILGSFKPEWVYTPQEAEGLKKTLEFRDTGCGYQAIQGTKPQTLGYALMDSPAGLLAWILEKFAAWSDCRPENNYESAFTRDEILTNVMIYYTTGTITSSIRLYYESCNGLSSAFGTKFLGSRVDCPVGISYFKEEIMKLPREWLDSELNVEWINHHDRGGHFAALEVPDLLADDLIQYFRSAAVSRQFK</sequence>
<keyword evidence="3" id="KW-0378">Hydrolase</keyword>